<reference evidence="1" key="1">
    <citation type="submission" date="2014-11" db="EMBL/GenBank/DDBJ databases">
        <authorList>
            <person name="Amaro Gonzalez C."/>
        </authorList>
    </citation>
    <scope>NUCLEOTIDE SEQUENCE</scope>
</reference>
<proteinExistence type="predicted"/>
<name>A0A0E9SWH5_ANGAN</name>
<reference evidence="1" key="2">
    <citation type="journal article" date="2015" name="Fish Shellfish Immunol.">
        <title>Early steps in the European eel (Anguilla anguilla)-Vibrio vulnificus interaction in the gills: Role of the RtxA13 toxin.</title>
        <authorList>
            <person name="Callol A."/>
            <person name="Pajuelo D."/>
            <person name="Ebbesson L."/>
            <person name="Teles M."/>
            <person name="MacKenzie S."/>
            <person name="Amaro C."/>
        </authorList>
    </citation>
    <scope>NUCLEOTIDE SEQUENCE</scope>
</reference>
<organism evidence="1">
    <name type="scientific">Anguilla anguilla</name>
    <name type="common">European freshwater eel</name>
    <name type="synonym">Muraena anguilla</name>
    <dbReference type="NCBI Taxonomy" id="7936"/>
    <lineage>
        <taxon>Eukaryota</taxon>
        <taxon>Metazoa</taxon>
        <taxon>Chordata</taxon>
        <taxon>Craniata</taxon>
        <taxon>Vertebrata</taxon>
        <taxon>Euteleostomi</taxon>
        <taxon>Actinopterygii</taxon>
        <taxon>Neopterygii</taxon>
        <taxon>Teleostei</taxon>
        <taxon>Anguilliformes</taxon>
        <taxon>Anguillidae</taxon>
        <taxon>Anguilla</taxon>
    </lineage>
</organism>
<dbReference type="EMBL" id="GBXM01062936">
    <property type="protein sequence ID" value="JAH45641.1"/>
    <property type="molecule type" value="Transcribed_RNA"/>
</dbReference>
<protein>
    <submittedName>
        <fullName evidence="1">Uncharacterized protein</fullName>
    </submittedName>
</protein>
<evidence type="ECO:0000313" key="1">
    <source>
        <dbReference type="EMBL" id="JAH45641.1"/>
    </source>
</evidence>
<dbReference type="AlphaFoldDB" id="A0A0E9SWH5"/>
<accession>A0A0E9SWH5</accession>
<sequence length="17" mass="1857">MFLRADSQIITVESGCS</sequence>